<accession>A0A8J3JUK9</accession>
<gene>
    <name evidence="3" type="ORF">Cba03nite_66870</name>
</gene>
<name>A0A8J3JUK9_9ACTN</name>
<dbReference type="RefSeq" id="WP_203755067.1">
    <property type="nucleotide sequence ID" value="NZ_BONF01000046.1"/>
</dbReference>
<reference evidence="3 4" key="1">
    <citation type="submission" date="2021-01" db="EMBL/GenBank/DDBJ databases">
        <title>Whole genome shotgun sequence of Catellatospora bangladeshensis NBRC 107357.</title>
        <authorList>
            <person name="Komaki H."/>
            <person name="Tamura T."/>
        </authorList>
    </citation>
    <scope>NUCLEOTIDE SEQUENCE [LARGE SCALE GENOMIC DNA]</scope>
    <source>
        <strain evidence="3 4">NBRC 107357</strain>
    </source>
</reference>
<feature type="compositionally biased region" description="Polar residues" evidence="1">
    <location>
        <begin position="175"/>
        <end position="185"/>
    </location>
</feature>
<dbReference type="Proteomes" id="UP000601223">
    <property type="component" value="Unassembled WGS sequence"/>
</dbReference>
<sequence length="185" mass="19577">MRHVWSLLAGIVIAPLAWLVIAYGQAVITESEQIGAERPLWFGLILLALIGLALGTVGSLRVSPAGPLVVAAGYVGATAFLIAAPDAAQRLLPDVWVFLGELVVPASPVTSGVLGMLGTMLLIAVLSPQRWRNWPRRDEADEPAWSEPLSTRGDGPDTFNGFADLRTPADMSGVDTPSWSAPTKV</sequence>
<dbReference type="EMBL" id="BONF01000046">
    <property type="protein sequence ID" value="GIF85338.1"/>
    <property type="molecule type" value="Genomic_DNA"/>
</dbReference>
<feature type="transmembrane region" description="Helical" evidence="2">
    <location>
        <begin position="65"/>
        <end position="84"/>
    </location>
</feature>
<proteinExistence type="predicted"/>
<evidence type="ECO:0000256" key="2">
    <source>
        <dbReference type="SAM" id="Phobius"/>
    </source>
</evidence>
<feature type="transmembrane region" description="Helical" evidence="2">
    <location>
        <begin position="104"/>
        <end position="127"/>
    </location>
</feature>
<organism evidence="3 4">
    <name type="scientific">Catellatospora bangladeshensis</name>
    <dbReference type="NCBI Taxonomy" id="310355"/>
    <lineage>
        <taxon>Bacteria</taxon>
        <taxon>Bacillati</taxon>
        <taxon>Actinomycetota</taxon>
        <taxon>Actinomycetes</taxon>
        <taxon>Micromonosporales</taxon>
        <taxon>Micromonosporaceae</taxon>
        <taxon>Catellatospora</taxon>
    </lineage>
</organism>
<evidence type="ECO:0000256" key="1">
    <source>
        <dbReference type="SAM" id="MobiDB-lite"/>
    </source>
</evidence>
<protein>
    <submittedName>
        <fullName evidence="3">Uncharacterized protein</fullName>
    </submittedName>
</protein>
<feature type="region of interest" description="Disordered" evidence="1">
    <location>
        <begin position="141"/>
        <end position="185"/>
    </location>
</feature>
<keyword evidence="2" id="KW-0472">Membrane</keyword>
<comment type="caution">
    <text evidence="3">The sequence shown here is derived from an EMBL/GenBank/DDBJ whole genome shotgun (WGS) entry which is preliminary data.</text>
</comment>
<keyword evidence="4" id="KW-1185">Reference proteome</keyword>
<dbReference type="AlphaFoldDB" id="A0A8J3JUK9"/>
<evidence type="ECO:0000313" key="4">
    <source>
        <dbReference type="Proteomes" id="UP000601223"/>
    </source>
</evidence>
<keyword evidence="2" id="KW-1133">Transmembrane helix</keyword>
<feature type="transmembrane region" description="Helical" evidence="2">
    <location>
        <begin position="40"/>
        <end position="58"/>
    </location>
</feature>
<evidence type="ECO:0000313" key="3">
    <source>
        <dbReference type="EMBL" id="GIF85338.1"/>
    </source>
</evidence>
<keyword evidence="2" id="KW-0812">Transmembrane</keyword>